<dbReference type="Pfam" id="PF17253">
    <property type="entry name" value="DUF5320"/>
    <property type="match status" value="1"/>
</dbReference>
<evidence type="ECO:0000313" key="2">
    <source>
        <dbReference type="Proteomes" id="UP000441717"/>
    </source>
</evidence>
<protein>
    <recommendedName>
        <fullName evidence="3">DUF5320 domain-containing protein</fullName>
    </recommendedName>
</protein>
<dbReference type="InterPro" id="IPR035205">
    <property type="entry name" value="DUF5320"/>
</dbReference>
<dbReference type="AlphaFoldDB" id="A0A6N7ILN4"/>
<sequence length="118" mass="13009">MRGDGTGPWGMGPLTGRGMGYCAGFNMPGYANPGGWWRPRWGGARGMGRRGRFGGRGWWWGGAYTPAVYQPYPPANPDPQREKGLLESQISHLESMLAGLKQRLTQIQGEQKGQKEQD</sequence>
<dbReference type="Proteomes" id="UP000441717">
    <property type="component" value="Unassembled WGS sequence"/>
</dbReference>
<proteinExistence type="predicted"/>
<evidence type="ECO:0000313" key="1">
    <source>
        <dbReference type="EMBL" id="MQL50892.1"/>
    </source>
</evidence>
<comment type="caution">
    <text evidence="1">The sequence shown here is derived from an EMBL/GenBank/DDBJ whole genome shotgun (WGS) entry which is preliminary data.</text>
</comment>
<reference evidence="1 2" key="1">
    <citation type="submission" date="2019-10" db="EMBL/GenBank/DDBJ databases">
        <title>Comparative genomics of sulfur disproportionating microorganisms.</title>
        <authorList>
            <person name="Ward L.M."/>
            <person name="Bertran E."/>
            <person name="Johnston D."/>
        </authorList>
    </citation>
    <scope>NUCLEOTIDE SEQUENCE [LARGE SCALE GENOMIC DNA]</scope>
    <source>
        <strain evidence="1 2">DSM 14055</strain>
    </source>
</reference>
<keyword evidence="2" id="KW-1185">Reference proteome</keyword>
<gene>
    <name evidence="1" type="ORF">GFC01_01090</name>
</gene>
<dbReference type="OrthoDB" id="9815278at2"/>
<organism evidence="1 2">
    <name type="scientific">Desulfofundulus thermobenzoicus</name>
    <dbReference type="NCBI Taxonomy" id="29376"/>
    <lineage>
        <taxon>Bacteria</taxon>
        <taxon>Bacillati</taxon>
        <taxon>Bacillota</taxon>
        <taxon>Clostridia</taxon>
        <taxon>Eubacteriales</taxon>
        <taxon>Peptococcaceae</taxon>
        <taxon>Desulfofundulus</taxon>
    </lineage>
</organism>
<evidence type="ECO:0008006" key="3">
    <source>
        <dbReference type="Google" id="ProtNLM"/>
    </source>
</evidence>
<dbReference type="RefSeq" id="WP_152944808.1">
    <property type="nucleotide sequence ID" value="NZ_WHYR01000002.1"/>
</dbReference>
<name>A0A6N7ILN4_9FIRM</name>
<accession>A0A6N7ILN4</accession>
<dbReference type="EMBL" id="WHYR01000002">
    <property type="protein sequence ID" value="MQL50892.1"/>
    <property type="molecule type" value="Genomic_DNA"/>
</dbReference>